<dbReference type="EMBL" id="JBHFFA010000004">
    <property type="protein sequence ID" value="KAL2629526.1"/>
    <property type="molecule type" value="Genomic_DNA"/>
</dbReference>
<evidence type="ECO:0000313" key="1">
    <source>
        <dbReference type="EMBL" id="KAL2629526.1"/>
    </source>
</evidence>
<organism evidence="1 2">
    <name type="scientific">Riccia fluitans</name>
    <dbReference type="NCBI Taxonomy" id="41844"/>
    <lineage>
        <taxon>Eukaryota</taxon>
        <taxon>Viridiplantae</taxon>
        <taxon>Streptophyta</taxon>
        <taxon>Embryophyta</taxon>
        <taxon>Marchantiophyta</taxon>
        <taxon>Marchantiopsida</taxon>
        <taxon>Marchantiidae</taxon>
        <taxon>Marchantiales</taxon>
        <taxon>Ricciaceae</taxon>
        <taxon>Riccia</taxon>
    </lineage>
</organism>
<comment type="caution">
    <text evidence="1">The sequence shown here is derived from an EMBL/GenBank/DDBJ whole genome shotgun (WGS) entry which is preliminary data.</text>
</comment>
<protein>
    <submittedName>
        <fullName evidence="1">Uncharacterized protein</fullName>
    </submittedName>
</protein>
<evidence type="ECO:0000313" key="2">
    <source>
        <dbReference type="Proteomes" id="UP001605036"/>
    </source>
</evidence>
<name>A0ABD1YFT3_9MARC</name>
<dbReference type="Proteomes" id="UP001605036">
    <property type="component" value="Unassembled WGS sequence"/>
</dbReference>
<gene>
    <name evidence="1" type="ORF">R1flu_014212</name>
</gene>
<reference evidence="1 2" key="1">
    <citation type="submission" date="2024-09" db="EMBL/GenBank/DDBJ databases">
        <title>Chromosome-scale assembly of Riccia fluitans.</title>
        <authorList>
            <person name="Paukszto L."/>
            <person name="Sawicki J."/>
            <person name="Karawczyk K."/>
            <person name="Piernik-Szablinska J."/>
            <person name="Szczecinska M."/>
            <person name="Mazdziarz M."/>
        </authorList>
    </citation>
    <scope>NUCLEOTIDE SEQUENCE [LARGE SCALE GENOMIC DNA]</scope>
    <source>
        <strain evidence="1">Rf_01</strain>
        <tissue evidence="1">Aerial parts of the thallus</tissue>
    </source>
</reference>
<accession>A0ABD1YFT3</accession>
<keyword evidence="2" id="KW-1185">Reference proteome</keyword>
<proteinExistence type="predicted"/>
<dbReference type="AlphaFoldDB" id="A0ABD1YFT3"/>
<sequence length="94" mass="10415">MLRQDGGLRYCRDVDRSAILLVPELVTRGLVCLWSAYANRSYRSAGRAEQLTPVFEGSRMVALCCIDCDTASQMASYGYAESPDTCSDTMMDTK</sequence>